<evidence type="ECO:0000313" key="3">
    <source>
        <dbReference type="Proteomes" id="UP000326702"/>
    </source>
</evidence>
<name>A0A5P9QCE3_9MICO</name>
<gene>
    <name evidence="2" type="ORF">KDY119_01644</name>
</gene>
<dbReference type="InterPro" id="IPR023198">
    <property type="entry name" value="PGP-like_dom2"/>
</dbReference>
<dbReference type="Gene3D" id="3.40.50.1000">
    <property type="entry name" value="HAD superfamily/HAD-like"/>
    <property type="match status" value="1"/>
</dbReference>
<reference evidence="2 3" key="1">
    <citation type="submission" date="2019-10" db="EMBL/GenBank/DDBJ databases">
        <title>Genome sequence of Luteimicrobium xylanilyticum HY-24.</title>
        <authorList>
            <person name="Kim D.Y."/>
            <person name="Park H.-Y."/>
        </authorList>
    </citation>
    <scope>NUCLEOTIDE SEQUENCE [LARGE SCALE GENOMIC DNA]</scope>
    <source>
        <strain evidence="2 3">HY-24</strain>
    </source>
</reference>
<dbReference type="GO" id="GO:0005829">
    <property type="term" value="C:cytosol"/>
    <property type="evidence" value="ECO:0007669"/>
    <property type="project" value="TreeGrafter"/>
</dbReference>
<dbReference type="SFLD" id="SFLDS00003">
    <property type="entry name" value="Haloacid_Dehalogenase"/>
    <property type="match status" value="1"/>
</dbReference>
<dbReference type="GO" id="GO:0008967">
    <property type="term" value="F:phosphoglycolate phosphatase activity"/>
    <property type="evidence" value="ECO:0007669"/>
    <property type="project" value="UniProtKB-EC"/>
</dbReference>
<dbReference type="SUPFAM" id="SSF56784">
    <property type="entry name" value="HAD-like"/>
    <property type="match status" value="1"/>
</dbReference>
<proteinExistence type="predicted"/>
<dbReference type="NCBIfam" id="TIGR01509">
    <property type="entry name" value="HAD-SF-IA-v3"/>
    <property type="match status" value="1"/>
</dbReference>
<dbReference type="SFLD" id="SFLDG01135">
    <property type="entry name" value="C1.5.6:_HAD__Beta-PGM__Phospha"/>
    <property type="match status" value="1"/>
</dbReference>
<sequence length="225" mass="23804">MSGGDRAPGVLFDVDGTLVDSNYLQVAAWLRALQSVGLDAPSWRLHRALGRTGRELVGDVVGEAGLARFDEISDVHAREVDATTDRLRRTRGAAELVRAVARRGARTVLATSASPDSLGALRRVLDLDDVLDAVTSAEDVDRSKPHPEPVRTALDSGGVDPERAVFVGDSVWDVQAAARAGLPCVALRCGGIGPAELRDAGAVEVYDDPADLLEHLDGSALRRAL</sequence>
<dbReference type="PANTHER" id="PTHR43434:SF16">
    <property type="entry name" value="BLL8046 PROTEIN"/>
    <property type="match status" value="1"/>
</dbReference>
<dbReference type="NCBIfam" id="TIGR01549">
    <property type="entry name" value="HAD-SF-IA-v1"/>
    <property type="match status" value="1"/>
</dbReference>
<evidence type="ECO:0000313" key="2">
    <source>
        <dbReference type="EMBL" id="QFU98135.1"/>
    </source>
</evidence>
<feature type="region of interest" description="Disordered" evidence="1">
    <location>
        <begin position="138"/>
        <end position="157"/>
    </location>
</feature>
<dbReference type="KEGG" id="lxl:KDY119_01644"/>
<dbReference type="EC" id="3.1.3.18" evidence="2"/>
<dbReference type="SFLD" id="SFLDG01129">
    <property type="entry name" value="C1.5:_HAD__Beta-PGM__Phosphata"/>
    <property type="match status" value="1"/>
</dbReference>
<keyword evidence="2" id="KW-0378">Hydrolase</keyword>
<dbReference type="InterPro" id="IPR036412">
    <property type="entry name" value="HAD-like_sf"/>
</dbReference>
<dbReference type="InterPro" id="IPR006439">
    <property type="entry name" value="HAD-SF_hydro_IA"/>
</dbReference>
<dbReference type="PANTHER" id="PTHR43434">
    <property type="entry name" value="PHOSPHOGLYCOLATE PHOSPHATASE"/>
    <property type="match status" value="1"/>
</dbReference>
<dbReference type="RefSeq" id="WP_036950419.1">
    <property type="nucleotide sequence ID" value="NZ_BAABIH010000027.1"/>
</dbReference>
<dbReference type="Proteomes" id="UP000326702">
    <property type="component" value="Chromosome"/>
</dbReference>
<keyword evidence="3" id="KW-1185">Reference proteome</keyword>
<dbReference type="EMBL" id="CP045529">
    <property type="protein sequence ID" value="QFU98135.1"/>
    <property type="molecule type" value="Genomic_DNA"/>
</dbReference>
<evidence type="ECO:0000256" key="1">
    <source>
        <dbReference type="SAM" id="MobiDB-lite"/>
    </source>
</evidence>
<dbReference type="AlphaFoldDB" id="A0A5P9QCE3"/>
<protein>
    <submittedName>
        <fullName evidence="2">Phosphoglycolate phosphatase</fullName>
        <ecNumber evidence="2">3.1.3.18</ecNumber>
    </submittedName>
</protein>
<dbReference type="GO" id="GO:0006281">
    <property type="term" value="P:DNA repair"/>
    <property type="evidence" value="ECO:0007669"/>
    <property type="project" value="TreeGrafter"/>
</dbReference>
<organism evidence="2 3">
    <name type="scientific">Luteimicrobium xylanilyticum</name>
    <dbReference type="NCBI Taxonomy" id="1133546"/>
    <lineage>
        <taxon>Bacteria</taxon>
        <taxon>Bacillati</taxon>
        <taxon>Actinomycetota</taxon>
        <taxon>Actinomycetes</taxon>
        <taxon>Micrococcales</taxon>
        <taxon>Luteimicrobium</taxon>
    </lineage>
</organism>
<feature type="compositionally biased region" description="Basic and acidic residues" evidence="1">
    <location>
        <begin position="139"/>
        <end position="149"/>
    </location>
</feature>
<dbReference type="Pfam" id="PF00702">
    <property type="entry name" value="Hydrolase"/>
    <property type="match status" value="1"/>
</dbReference>
<accession>A0A5P9QCE3</accession>
<dbReference type="PRINTS" id="PR00413">
    <property type="entry name" value="HADHALOGNASE"/>
</dbReference>
<dbReference type="InterPro" id="IPR050155">
    <property type="entry name" value="HAD-like_hydrolase_sf"/>
</dbReference>
<dbReference type="Gene3D" id="1.10.150.240">
    <property type="entry name" value="Putative phosphatase, domain 2"/>
    <property type="match status" value="1"/>
</dbReference>
<dbReference type="InterPro" id="IPR023214">
    <property type="entry name" value="HAD_sf"/>
</dbReference>